<dbReference type="PANTHER" id="PTHR22916:SF3">
    <property type="entry name" value="UDP-GLCNAC:BETAGAL BETA-1,3-N-ACETYLGLUCOSAMINYLTRANSFERASE-LIKE PROTEIN 1"/>
    <property type="match status" value="1"/>
</dbReference>
<dbReference type="CDD" id="cd06433">
    <property type="entry name" value="GT_2_WfgS_like"/>
    <property type="match status" value="1"/>
</dbReference>
<dbReference type="SUPFAM" id="SSF53448">
    <property type="entry name" value="Nucleotide-diphospho-sugar transferases"/>
    <property type="match status" value="1"/>
</dbReference>
<dbReference type="PANTHER" id="PTHR22916">
    <property type="entry name" value="GLYCOSYLTRANSFERASE"/>
    <property type="match status" value="1"/>
</dbReference>
<dbReference type="Proteomes" id="UP001496674">
    <property type="component" value="Chromosome"/>
</dbReference>
<organism evidence="2 3">
    <name type="scientific">Bacteroides sedimenti</name>
    <dbReference type="NCBI Taxonomy" id="2136147"/>
    <lineage>
        <taxon>Bacteria</taxon>
        <taxon>Pseudomonadati</taxon>
        <taxon>Bacteroidota</taxon>
        <taxon>Bacteroidia</taxon>
        <taxon>Bacteroidales</taxon>
        <taxon>Bacteroidaceae</taxon>
        <taxon>Bacteroides</taxon>
    </lineage>
</organism>
<dbReference type="EMBL" id="AP028055">
    <property type="protein sequence ID" value="BEG99866.1"/>
    <property type="molecule type" value="Genomic_DNA"/>
</dbReference>
<dbReference type="InterPro" id="IPR001173">
    <property type="entry name" value="Glyco_trans_2-like"/>
</dbReference>
<protein>
    <submittedName>
        <fullName evidence="2">Glycosyl transferase</fullName>
    </submittedName>
</protein>
<proteinExistence type="predicted"/>
<dbReference type="Gene3D" id="3.90.550.10">
    <property type="entry name" value="Spore Coat Polysaccharide Biosynthesis Protein SpsA, Chain A"/>
    <property type="match status" value="1"/>
</dbReference>
<feature type="domain" description="Glycosyltransferase 2-like" evidence="1">
    <location>
        <begin position="10"/>
        <end position="165"/>
    </location>
</feature>
<sequence length="250" mass="29013">MHNCPNPRFSIITVTYNAEKVIEKTIRCVLSQTYNNYEYIIVDGASKDQTLTIIGQYKEQITQVISEPDKGLYDAMNKGIAASTGDYLCFLNAGDIFHAPDTLHQMVQTIQSEELPDILYGETAIVDKEGKFLHMRRLKTPEKLTWRSFKQGMLVCHQAFFAKRSLAEPFDLNYRFSADFDWCIRVMKKAKHLHNTHLTVIDYLDEGLTTQNHKASLKERFRIMAKHYGWISTIAYHAWFVIRLVLKPEK</sequence>
<gene>
    <name evidence="2" type="ORF">BSYN_21310</name>
</gene>
<dbReference type="RefSeq" id="WP_353330735.1">
    <property type="nucleotide sequence ID" value="NZ_AP028055.1"/>
</dbReference>
<accession>A0ABN6ZBS6</accession>
<name>A0ABN6ZBS6_9BACE</name>
<reference evidence="2 3" key="1">
    <citation type="submission" date="2023-04" db="EMBL/GenBank/DDBJ databases">
        <title>Draft genome sequence of acteroides sedimenti strain YN3PY1.</title>
        <authorList>
            <person name="Yoshida N."/>
        </authorList>
    </citation>
    <scope>NUCLEOTIDE SEQUENCE [LARGE SCALE GENOMIC DNA]</scope>
    <source>
        <strain evidence="2 3">YN3PY1</strain>
    </source>
</reference>
<keyword evidence="2" id="KW-0808">Transferase</keyword>
<dbReference type="InterPro" id="IPR029044">
    <property type="entry name" value="Nucleotide-diphossugar_trans"/>
</dbReference>
<dbReference type="GO" id="GO:0016740">
    <property type="term" value="F:transferase activity"/>
    <property type="evidence" value="ECO:0007669"/>
    <property type="project" value="UniProtKB-KW"/>
</dbReference>
<dbReference type="Pfam" id="PF00535">
    <property type="entry name" value="Glycos_transf_2"/>
    <property type="match status" value="1"/>
</dbReference>
<evidence type="ECO:0000313" key="2">
    <source>
        <dbReference type="EMBL" id="BEG99866.1"/>
    </source>
</evidence>
<evidence type="ECO:0000259" key="1">
    <source>
        <dbReference type="Pfam" id="PF00535"/>
    </source>
</evidence>
<keyword evidence="3" id="KW-1185">Reference proteome</keyword>
<evidence type="ECO:0000313" key="3">
    <source>
        <dbReference type="Proteomes" id="UP001496674"/>
    </source>
</evidence>